<dbReference type="SMART" id="SM00257">
    <property type="entry name" value="LysM"/>
    <property type="match status" value="3"/>
</dbReference>
<dbReference type="PROSITE" id="PS51257">
    <property type="entry name" value="PROKAR_LIPOPROTEIN"/>
    <property type="match status" value="1"/>
</dbReference>
<accession>A0ABS6M7B8</accession>
<keyword evidence="3" id="KW-1185">Reference proteome</keyword>
<proteinExistence type="predicted"/>
<dbReference type="InterPro" id="IPR008258">
    <property type="entry name" value="Transglycosylase_SLT_dom_1"/>
</dbReference>
<evidence type="ECO:0000313" key="2">
    <source>
        <dbReference type="EMBL" id="MBV0932180.1"/>
    </source>
</evidence>
<evidence type="ECO:0000259" key="1">
    <source>
        <dbReference type="PROSITE" id="PS51782"/>
    </source>
</evidence>
<dbReference type="CDD" id="cd16894">
    <property type="entry name" value="MltD-like"/>
    <property type="match status" value="1"/>
</dbReference>
<dbReference type="EMBL" id="JAHQZT010000002">
    <property type="protein sequence ID" value="MBV0932180.1"/>
    <property type="molecule type" value="Genomic_DNA"/>
</dbReference>
<dbReference type="Pfam" id="PF01476">
    <property type="entry name" value="LysM"/>
    <property type="match status" value="3"/>
</dbReference>
<name>A0ABS6M7B8_9GAMM</name>
<feature type="domain" description="LysM" evidence="1">
    <location>
        <begin position="489"/>
        <end position="533"/>
    </location>
</feature>
<sequence length="541" mass="60526">MRLVPAAVMAATLGLVLTGCQTQPMKSGVDAATPALHPSKVEQAQQKPLKDEAQLDLWALTRAHMQLPLDLDQPRLERQLKWYSKHPKYMTRVTERAVPYYHHIIHEVLKRDMPAEIALLPIVESAFDPFAYSHGRAAGPWQFIPGTARHFGLRSSWWYDGRRDILASTDAALTYLQQLNKRFDGDWLLALAAYNAGGGTVNRAIRRNREQGKPTDYWSLDLPSETEAYVPKLLAVARMVRDAEAMNISLTPIDNEPHFDIVKTGGQIDLARAAEMAEMDLKTLYRLNPGFNRWATDPEGPHALLVPIEQAERLRNRIAELPADQRVSWHRYTVKPGDTLSGIAQHFNSSVSVIRQGNRLKGSTIRVGQGLVVPKPSRASEQYALSTTQRKQARIKALEQRNQDSRYHHVSEGESFWSIARHYGVGVRALARWNQMAPGDTLRTGQKLLVIGAGNTQARIKADEATNLAATTLPASIPESVSRAMTRKVGYRIRKGDSLSRIASRFNVSVGEILRWNSLDANTLLRPGQPLTLYVNIADAR</sequence>
<dbReference type="Pfam" id="PF01464">
    <property type="entry name" value="SLT"/>
    <property type="match status" value="1"/>
</dbReference>
<dbReference type="PANTHER" id="PTHR33734:SF22">
    <property type="entry name" value="MEMBRANE-BOUND LYTIC MUREIN TRANSGLYCOSYLASE D"/>
    <property type="match status" value="1"/>
</dbReference>
<feature type="domain" description="LysM" evidence="1">
    <location>
        <begin position="330"/>
        <end position="373"/>
    </location>
</feature>
<gene>
    <name evidence="2" type="ORF">KTN04_02350</name>
</gene>
<feature type="domain" description="LysM" evidence="1">
    <location>
        <begin position="406"/>
        <end position="450"/>
    </location>
</feature>
<dbReference type="Proteomes" id="UP000755551">
    <property type="component" value="Unassembled WGS sequence"/>
</dbReference>
<dbReference type="RefSeq" id="WP_217333601.1">
    <property type="nucleotide sequence ID" value="NZ_JAHQZT010000002.1"/>
</dbReference>
<dbReference type="PANTHER" id="PTHR33734">
    <property type="entry name" value="LYSM DOMAIN-CONTAINING GPI-ANCHORED PROTEIN 2"/>
    <property type="match status" value="1"/>
</dbReference>
<dbReference type="InterPro" id="IPR018392">
    <property type="entry name" value="LysM"/>
</dbReference>
<organism evidence="2 3">
    <name type="scientific">Marinobacterium weihaiense</name>
    <dbReference type="NCBI Taxonomy" id="2851016"/>
    <lineage>
        <taxon>Bacteria</taxon>
        <taxon>Pseudomonadati</taxon>
        <taxon>Pseudomonadota</taxon>
        <taxon>Gammaproteobacteria</taxon>
        <taxon>Oceanospirillales</taxon>
        <taxon>Oceanospirillaceae</taxon>
        <taxon>Marinobacterium</taxon>
    </lineage>
</organism>
<dbReference type="CDD" id="cd00118">
    <property type="entry name" value="LysM"/>
    <property type="match status" value="3"/>
</dbReference>
<evidence type="ECO:0000313" key="3">
    <source>
        <dbReference type="Proteomes" id="UP000755551"/>
    </source>
</evidence>
<comment type="caution">
    <text evidence="2">The sequence shown here is derived from an EMBL/GenBank/DDBJ whole genome shotgun (WGS) entry which is preliminary data.</text>
</comment>
<dbReference type="PROSITE" id="PS51782">
    <property type="entry name" value="LYSM"/>
    <property type="match status" value="3"/>
</dbReference>
<protein>
    <submittedName>
        <fullName evidence="2">LysM peptidoglycan-binding domain-containing protein</fullName>
    </submittedName>
</protein>
<reference evidence="2 3" key="1">
    <citation type="submission" date="2021-06" db="EMBL/GenBank/DDBJ databases">
        <title>Bacterium isolated from marine sediment.</title>
        <authorList>
            <person name="Zhu K.-L."/>
            <person name="Du Z.-J."/>
            <person name="Liang Q.-Y."/>
        </authorList>
    </citation>
    <scope>NUCLEOTIDE SEQUENCE [LARGE SCALE GENOMIC DNA]</scope>
    <source>
        <strain evidence="2 3">A346</strain>
    </source>
</reference>